<dbReference type="AlphaFoldDB" id="A0A3B1B429"/>
<dbReference type="SUPFAM" id="SSF89069">
    <property type="entry name" value="N-terminal, cytoplasmic domain of anti-sigmaE factor RseA"/>
    <property type="match status" value="1"/>
</dbReference>
<dbReference type="InterPro" id="IPR052383">
    <property type="entry name" value="Anti-sigma-E_RseA-like"/>
</dbReference>
<reference evidence="2" key="1">
    <citation type="submission" date="2018-06" db="EMBL/GenBank/DDBJ databases">
        <authorList>
            <person name="Zhirakovskaya E."/>
        </authorList>
    </citation>
    <scope>NUCLEOTIDE SEQUENCE</scope>
</reference>
<evidence type="ECO:0000313" key="2">
    <source>
        <dbReference type="EMBL" id="VAX01025.1"/>
    </source>
</evidence>
<dbReference type="EMBL" id="UOFR01000081">
    <property type="protein sequence ID" value="VAX01025.1"/>
    <property type="molecule type" value="Genomic_DNA"/>
</dbReference>
<dbReference type="PANTHER" id="PTHR38104">
    <property type="match status" value="1"/>
</dbReference>
<evidence type="ECO:0000259" key="1">
    <source>
        <dbReference type="Pfam" id="PF03872"/>
    </source>
</evidence>
<dbReference type="GO" id="GO:0016989">
    <property type="term" value="F:sigma factor antagonist activity"/>
    <property type="evidence" value="ECO:0007669"/>
    <property type="project" value="InterPro"/>
</dbReference>
<protein>
    <recommendedName>
        <fullName evidence="1">Anti sigma-E protein RseA N-terminal domain-containing protein</fullName>
    </recommendedName>
</protein>
<dbReference type="Pfam" id="PF03872">
    <property type="entry name" value="RseA_N"/>
    <property type="match status" value="1"/>
</dbReference>
<sequence length="181" mass="19658">MNDDLNEKLSAFIDNELHDDALIDELSNDQQARATMVRYRLIADVLNNHYTPGGVDVSSRVHAALDQEATIISHKGWFTKSNVLKQVSGLAVAATVAAVAILVVGDFSPENTKPADVAVGPITYQPIQMTSAMQRKLNGYLVSHNEFSASNRMRGVLSYSRIASSTQGERIVVNTGATLEK</sequence>
<feature type="domain" description="Anti sigma-E protein RseA N-terminal" evidence="1">
    <location>
        <begin position="6"/>
        <end position="72"/>
    </location>
</feature>
<accession>A0A3B1B429</accession>
<dbReference type="PANTHER" id="PTHR38104:SF1">
    <property type="entry name" value="ANTI-SIGMA-E FACTOR RSEA"/>
    <property type="match status" value="1"/>
</dbReference>
<organism evidence="2">
    <name type="scientific">hydrothermal vent metagenome</name>
    <dbReference type="NCBI Taxonomy" id="652676"/>
    <lineage>
        <taxon>unclassified sequences</taxon>
        <taxon>metagenomes</taxon>
        <taxon>ecological metagenomes</taxon>
    </lineage>
</organism>
<dbReference type="InterPro" id="IPR005572">
    <property type="entry name" value="Anti-sigma_E_RseA_N"/>
</dbReference>
<dbReference type="CDD" id="cd16328">
    <property type="entry name" value="RseA_N"/>
    <property type="match status" value="1"/>
</dbReference>
<dbReference type="InterPro" id="IPR036147">
    <property type="entry name" value="Anti-sigma_E_RseA_N_sf"/>
</dbReference>
<dbReference type="Gene3D" id="1.10.10.880">
    <property type="entry name" value="Anti sigma-E protein RseA, N-terminal domain"/>
    <property type="match status" value="1"/>
</dbReference>
<gene>
    <name evidence="2" type="ORF">MNBD_GAMMA21-2881</name>
</gene>
<name>A0A3B1B429_9ZZZZ</name>
<proteinExistence type="predicted"/>